<name>A0A075G0Z9_9EURY</name>
<evidence type="ECO:0000256" key="1">
    <source>
        <dbReference type="SAM" id="Phobius"/>
    </source>
</evidence>
<feature type="transmembrane region" description="Helical" evidence="1">
    <location>
        <begin position="6"/>
        <end position="27"/>
    </location>
</feature>
<dbReference type="PANTHER" id="PTHR33269">
    <property type="entry name" value="NADH-UBIQUINONE OXIDOREDUCTASE CHAIN 6"/>
    <property type="match status" value="1"/>
</dbReference>
<dbReference type="PANTHER" id="PTHR33269:SF17">
    <property type="entry name" value="NADH-UBIQUINONE OXIDOREDUCTASE CHAIN 6"/>
    <property type="match status" value="1"/>
</dbReference>
<protein>
    <submittedName>
        <fullName evidence="2">NADH-quinone oxidoreductase subunit J</fullName>
    </submittedName>
</protein>
<evidence type="ECO:0000313" key="2">
    <source>
        <dbReference type="EMBL" id="AIE97258.1"/>
    </source>
</evidence>
<sequence length="89" mass="9672">MNIDFEAIAFVIMALIAILGALGCVYARRVAHSLLSLMMTFFAVAGVMVLAHAEMLAAIQILVYLGSVMLVVQFGVMLTRRQIQEGDVL</sequence>
<keyword evidence="1" id="KW-0472">Membrane</keyword>
<accession>A0A075G0Z9</accession>
<dbReference type="GO" id="GO:0008137">
    <property type="term" value="F:NADH dehydrogenase (ubiquinone) activity"/>
    <property type="evidence" value="ECO:0007669"/>
    <property type="project" value="InterPro"/>
</dbReference>
<dbReference type="Pfam" id="PF00499">
    <property type="entry name" value="Oxidored_q3"/>
    <property type="match status" value="1"/>
</dbReference>
<dbReference type="Gene3D" id="1.20.120.1200">
    <property type="entry name" value="NADH-ubiquinone/plastoquinone oxidoreductase chain 6, subunit NuoJ"/>
    <property type="match status" value="1"/>
</dbReference>
<reference evidence="2" key="1">
    <citation type="journal article" date="2014" name="Genome Biol. Evol.">
        <title>Pangenome evidence for extensive interdomain horizontal transfer affecting lineage core and shell genes in uncultured planktonic thaumarchaeota and euryarchaeota.</title>
        <authorList>
            <person name="Deschamps P."/>
            <person name="Zivanovic Y."/>
            <person name="Moreira D."/>
            <person name="Rodriguez-Valera F."/>
            <person name="Lopez-Garcia P."/>
        </authorList>
    </citation>
    <scope>NUCLEOTIDE SEQUENCE</scope>
</reference>
<keyword evidence="1" id="KW-1133">Transmembrane helix</keyword>
<proteinExistence type="predicted"/>
<dbReference type="AlphaFoldDB" id="A0A075G0Z9"/>
<keyword evidence="1" id="KW-0812">Transmembrane</keyword>
<feature type="transmembrane region" description="Helical" evidence="1">
    <location>
        <begin position="57"/>
        <end position="78"/>
    </location>
</feature>
<dbReference type="InterPro" id="IPR042106">
    <property type="entry name" value="Nuo/plastoQ_OxRdtase_6_NuoJ"/>
</dbReference>
<dbReference type="InterPro" id="IPR001457">
    <property type="entry name" value="NADH_UbQ/plastoQ_OxRdtase_su6"/>
</dbReference>
<dbReference type="EMBL" id="KF900503">
    <property type="protein sequence ID" value="AIE97258.1"/>
    <property type="molecule type" value="Genomic_DNA"/>
</dbReference>
<feature type="transmembrane region" description="Helical" evidence="1">
    <location>
        <begin position="34"/>
        <end position="51"/>
    </location>
</feature>
<organism evidence="2">
    <name type="scientific">uncultured marine group II/III euryarchaeote AD1000_96_E06</name>
    <dbReference type="NCBI Taxonomy" id="1457830"/>
    <lineage>
        <taxon>Archaea</taxon>
        <taxon>Methanobacteriati</taxon>
        <taxon>Methanobacteriota</taxon>
        <taxon>environmental samples</taxon>
    </lineage>
</organism>